<feature type="transmembrane region" description="Helical" evidence="6">
    <location>
        <begin position="226"/>
        <end position="249"/>
    </location>
</feature>
<dbReference type="InterPro" id="IPR005226">
    <property type="entry name" value="UPF0014_fam"/>
</dbReference>
<dbReference type="PANTHER" id="PTHR30028:SF0">
    <property type="entry name" value="PROTEIN ALUMINUM SENSITIVE 3"/>
    <property type="match status" value="1"/>
</dbReference>
<evidence type="ECO:0000256" key="3">
    <source>
        <dbReference type="ARBA" id="ARBA00022692"/>
    </source>
</evidence>
<comment type="similarity">
    <text evidence="2">Belongs to the UPF0014 family.</text>
</comment>
<evidence type="ECO:0000313" key="7">
    <source>
        <dbReference type="EMBL" id="BAI81324.1"/>
    </source>
</evidence>
<dbReference type="OrthoDB" id="9791807at2"/>
<reference evidence="7 8" key="1">
    <citation type="journal article" date="2010" name="DNA Res.">
        <title>Bacterial lifestyle in a deep-sea hydrothermal vent chimney revealed by the genome sequence of the thermophilic bacterium Deferribacter desulfuricans SSM1.</title>
        <authorList>
            <person name="Takaki Y."/>
            <person name="Shimamura S."/>
            <person name="Nakagawa S."/>
            <person name="Fukuhara Y."/>
            <person name="Horikawa H."/>
            <person name="Ankai A."/>
            <person name="Harada T."/>
            <person name="Hosoyama A."/>
            <person name="Oguchi A."/>
            <person name="Fukui S."/>
            <person name="Fujita N."/>
            <person name="Takami H."/>
            <person name="Takai K."/>
        </authorList>
    </citation>
    <scope>NUCLEOTIDE SEQUENCE [LARGE SCALE GENOMIC DNA]</scope>
    <source>
        <strain evidence="8">DSM 14783 / JCM 11476 / NBRC 101012 / SSM1</strain>
    </source>
</reference>
<dbReference type="GO" id="GO:0005886">
    <property type="term" value="C:plasma membrane"/>
    <property type="evidence" value="ECO:0007669"/>
    <property type="project" value="TreeGrafter"/>
</dbReference>
<dbReference type="EMBL" id="AP011529">
    <property type="protein sequence ID" value="BAI81324.1"/>
    <property type="molecule type" value="Genomic_DNA"/>
</dbReference>
<evidence type="ECO:0000256" key="1">
    <source>
        <dbReference type="ARBA" id="ARBA00004141"/>
    </source>
</evidence>
<feature type="transmembrane region" description="Helical" evidence="6">
    <location>
        <begin position="188"/>
        <end position="206"/>
    </location>
</feature>
<dbReference type="Proteomes" id="UP000001520">
    <property type="component" value="Chromosome"/>
</dbReference>
<feature type="transmembrane region" description="Helical" evidence="6">
    <location>
        <begin position="95"/>
        <end position="119"/>
    </location>
</feature>
<feature type="transmembrane region" description="Helical" evidence="6">
    <location>
        <begin position="125"/>
        <end position="147"/>
    </location>
</feature>
<feature type="transmembrane region" description="Helical" evidence="6">
    <location>
        <begin position="64"/>
        <end position="83"/>
    </location>
</feature>
<gene>
    <name evidence="7" type="ordered locus">DEFDS_1870</name>
</gene>
<dbReference type="HOGENOM" id="CLU_076147_1_1_0"/>
<evidence type="ECO:0000256" key="6">
    <source>
        <dbReference type="SAM" id="Phobius"/>
    </source>
</evidence>
<dbReference type="Pfam" id="PF03649">
    <property type="entry name" value="UPF0014"/>
    <property type="match status" value="1"/>
</dbReference>
<protein>
    <submittedName>
        <fullName evidence="7">ABC transporter, permease</fullName>
    </submittedName>
</protein>
<proteinExistence type="inferred from homology"/>
<evidence type="ECO:0000256" key="4">
    <source>
        <dbReference type="ARBA" id="ARBA00022989"/>
    </source>
</evidence>
<dbReference type="eggNOG" id="COG0390">
    <property type="taxonomic scope" value="Bacteria"/>
</dbReference>
<feature type="transmembrane region" description="Helical" evidence="6">
    <location>
        <begin position="37"/>
        <end position="58"/>
    </location>
</feature>
<dbReference type="KEGG" id="ddf:DEFDS_1870"/>
<keyword evidence="4 6" id="KW-1133">Transmembrane helix</keyword>
<dbReference type="AlphaFoldDB" id="D3P9D4"/>
<evidence type="ECO:0000313" key="8">
    <source>
        <dbReference type="Proteomes" id="UP000001520"/>
    </source>
</evidence>
<dbReference type="PANTHER" id="PTHR30028">
    <property type="entry name" value="UPF0014 INNER MEMBRANE PROTEIN YBBM-RELATED"/>
    <property type="match status" value="1"/>
</dbReference>
<organism evidence="7 8">
    <name type="scientific">Deferribacter desulfuricans (strain DSM 14783 / JCM 11476 / NBRC 101012 / SSM1)</name>
    <dbReference type="NCBI Taxonomy" id="639282"/>
    <lineage>
        <taxon>Bacteria</taxon>
        <taxon>Pseudomonadati</taxon>
        <taxon>Deferribacterota</taxon>
        <taxon>Deferribacteres</taxon>
        <taxon>Deferribacterales</taxon>
        <taxon>Deferribacteraceae</taxon>
        <taxon>Deferribacter</taxon>
    </lineage>
</organism>
<evidence type="ECO:0000256" key="5">
    <source>
        <dbReference type="ARBA" id="ARBA00023136"/>
    </source>
</evidence>
<keyword evidence="5 6" id="KW-0472">Membrane</keyword>
<sequence>MNNIIDINSTGLMIIYFLVFINLILVEVLKFKLFKQFLIAITRMSIQLFIAGFILKYIFQLNTFHIIILVFLVMALFASNIILKKAKVPVKNLFFYIFLSITLVTLFIGFIFIKIIIGLTPWYEARYFIPLMGMILGNSMNGCALAIERFYSQIKNQQKEVESLLCLGASTFEAVKEIIINSLKAASLPYITSMSGIGLVFLPGMMTGQILSGTNPIVAVKYQLSIMIVIFTSVIFSSLLVVLFSYKIFFDKYGKIKNYE</sequence>
<dbReference type="RefSeq" id="WP_013008569.1">
    <property type="nucleotide sequence ID" value="NC_013939.1"/>
</dbReference>
<dbReference type="STRING" id="639282.DEFDS_1870"/>
<accession>D3P9D4</accession>
<keyword evidence="8" id="KW-1185">Reference proteome</keyword>
<feature type="transmembrane region" description="Helical" evidence="6">
    <location>
        <begin position="12"/>
        <end position="30"/>
    </location>
</feature>
<keyword evidence="3 6" id="KW-0812">Transmembrane</keyword>
<name>D3P9D4_DEFDS</name>
<comment type="subcellular location">
    <subcellularLocation>
        <location evidence="1">Membrane</location>
        <topology evidence="1">Multi-pass membrane protein</topology>
    </subcellularLocation>
</comment>
<evidence type="ECO:0000256" key="2">
    <source>
        <dbReference type="ARBA" id="ARBA00005268"/>
    </source>
</evidence>